<reference evidence="3" key="1">
    <citation type="journal article" date="2019" name="Int. J. Syst. Evol. Microbiol.">
        <title>The Global Catalogue of Microorganisms (GCM) 10K type strain sequencing project: providing services to taxonomists for standard genome sequencing and annotation.</title>
        <authorList>
            <consortium name="The Broad Institute Genomics Platform"/>
            <consortium name="The Broad Institute Genome Sequencing Center for Infectious Disease"/>
            <person name="Wu L."/>
            <person name="Ma J."/>
        </authorList>
    </citation>
    <scope>NUCLEOTIDE SEQUENCE [LARGE SCALE GENOMIC DNA]</scope>
    <source>
        <strain evidence="3">CGMCC-1.15741</strain>
    </source>
</reference>
<dbReference type="RefSeq" id="WP_377380365.1">
    <property type="nucleotide sequence ID" value="NZ_JBHSSW010000028.1"/>
</dbReference>
<protein>
    <recommendedName>
        <fullName evidence="4">DUF2927 domain-containing protein</fullName>
    </recommendedName>
</protein>
<proteinExistence type="predicted"/>
<name>A0ABW1SDT9_9PROT</name>
<gene>
    <name evidence="2" type="ORF">ACFQDM_14880</name>
</gene>
<organism evidence="2 3">
    <name type="scientific">Ponticaulis profundi</name>
    <dbReference type="NCBI Taxonomy" id="2665222"/>
    <lineage>
        <taxon>Bacteria</taxon>
        <taxon>Pseudomonadati</taxon>
        <taxon>Pseudomonadota</taxon>
        <taxon>Alphaproteobacteria</taxon>
        <taxon>Hyphomonadales</taxon>
        <taxon>Hyphomonadaceae</taxon>
        <taxon>Ponticaulis</taxon>
    </lineage>
</organism>
<evidence type="ECO:0000313" key="3">
    <source>
        <dbReference type="Proteomes" id="UP001596303"/>
    </source>
</evidence>
<dbReference type="PROSITE" id="PS51257">
    <property type="entry name" value="PROKAR_LIPOPROTEIN"/>
    <property type="match status" value="1"/>
</dbReference>
<dbReference type="EMBL" id="JBHSSW010000028">
    <property type="protein sequence ID" value="MFC6199369.1"/>
    <property type="molecule type" value="Genomic_DNA"/>
</dbReference>
<dbReference type="Proteomes" id="UP001596303">
    <property type="component" value="Unassembled WGS sequence"/>
</dbReference>
<comment type="caution">
    <text evidence="2">The sequence shown here is derived from an EMBL/GenBank/DDBJ whole genome shotgun (WGS) entry which is preliminary data.</text>
</comment>
<evidence type="ECO:0008006" key="4">
    <source>
        <dbReference type="Google" id="ProtNLM"/>
    </source>
</evidence>
<keyword evidence="1" id="KW-0732">Signal</keyword>
<keyword evidence="3" id="KW-1185">Reference proteome</keyword>
<feature type="signal peptide" evidence="1">
    <location>
        <begin position="1"/>
        <end position="24"/>
    </location>
</feature>
<sequence>MKNKLAVYVAIVGISLGAALSCYGSPPPPPVLPSAVPGNLEGYDVDLIWNIYEESLKNSVNVARENLFQSLARARGTDRLDSDGEIVHRFFKIEGGGEHVEERSTTAVEKVCFQTQPDSGPECRTRLRIAGPLIRNSLPIEENFDAQVAVSNLIQRGISPNELSTSRRTEDELFGLPSAVETLQQSLRFGVLDETTCPQLTTHLNKLLEDTALLVRSQPSDEDA</sequence>
<feature type="chain" id="PRO_5045142596" description="DUF2927 domain-containing protein" evidence="1">
    <location>
        <begin position="25"/>
        <end position="224"/>
    </location>
</feature>
<evidence type="ECO:0000256" key="1">
    <source>
        <dbReference type="SAM" id="SignalP"/>
    </source>
</evidence>
<evidence type="ECO:0000313" key="2">
    <source>
        <dbReference type="EMBL" id="MFC6199369.1"/>
    </source>
</evidence>
<accession>A0ABW1SDT9</accession>